<sequence>MTCPRISTGSGYSTRKPTSCECNGTLCAQLTMKMENKIKRFISKSPLKHWYLLVKIEFLDSQTISAANFKSLIIQNLKRMYGEIGAATNIYIRKFFEKEQEAILMVPNSHVIHLWTSLITISDFYGTPCSVRILQTSQHLISIGSSSRQLIYST</sequence>
<dbReference type="PANTHER" id="PTHR15441">
    <property type="entry name" value="RIBONUCLEASE P PROTEIN SUBUNIT P14"/>
    <property type="match status" value="1"/>
</dbReference>
<evidence type="ECO:0000256" key="2">
    <source>
        <dbReference type="ARBA" id="ARBA00022694"/>
    </source>
</evidence>
<dbReference type="InterPro" id="IPR002759">
    <property type="entry name" value="Pop5/Rpp14/Rnp2-like"/>
</dbReference>
<comment type="similarity">
    <text evidence="1">Belongs to the eukaryotic/archaeal RNase P protein component 2 family.</text>
</comment>
<dbReference type="Gene3D" id="3.30.70.3250">
    <property type="entry name" value="Ribonuclease P, Pop5 subunit"/>
    <property type="match status" value="1"/>
</dbReference>
<proteinExistence type="inferred from homology"/>
<dbReference type="GO" id="GO:0005730">
    <property type="term" value="C:nucleolus"/>
    <property type="evidence" value="ECO:0007669"/>
    <property type="project" value="TreeGrafter"/>
</dbReference>
<dbReference type="PANTHER" id="PTHR15441:SF1">
    <property type="entry name" value="RIBONUCLEASE P PROTEIN SUBUNIT P14"/>
    <property type="match status" value="1"/>
</dbReference>
<organism evidence="3 4">
    <name type="scientific">Acanthosepion pharaonis</name>
    <name type="common">Pharaoh cuttlefish</name>
    <name type="synonym">Sepia pharaonis</name>
    <dbReference type="NCBI Taxonomy" id="158019"/>
    <lineage>
        <taxon>Eukaryota</taxon>
        <taxon>Metazoa</taxon>
        <taxon>Spiralia</taxon>
        <taxon>Lophotrochozoa</taxon>
        <taxon>Mollusca</taxon>
        <taxon>Cephalopoda</taxon>
        <taxon>Coleoidea</taxon>
        <taxon>Decapodiformes</taxon>
        <taxon>Sepiida</taxon>
        <taxon>Sepiina</taxon>
        <taxon>Sepiidae</taxon>
        <taxon>Acanthosepion</taxon>
    </lineage>
</organism>
<keyword evidence="4" id="KW-1185">Reference proteome</keyword>
<dbReference type="GO" id="GO:0001682">
    <property type="term" value="P:tRNA 5'-leader removal"/>
    <property type="evidence" value="ECO:0007669"/>
    <property type="project" value="InterPro"/>
</dbReference>
<keyword evidence="2" id="KW-0819">tRNA processing</keyword>
<dbReference type="GO" id="GO:0033204">
    <property type="term" value="F:ribonuclease P RNA binding"/>
    <property type="evidence" value="ECO:0007669"/>
    <property type="project" value="TreeGrafter"/>
</dbReference>
<accession>A0A812BQ05</accession>
<dbReference type="InterPro" id="IPR038085">
    <property type="entry name" value="Rnp2-like_sf"/>
</dbReference>
<evidence type="ECO:0000256" key="1">
    <source>
        <dbReference type="ARBA" id="ARBA00010800"/>
    </source>
</evidence>
<evidence type="ECO:0000313" key="4">
    <source>
        <dbReference type="Proteomes" id="UP000597762"/>
    </source>
</evidence>
<dbReference type="SUPFAM" id="SSF160350">
    <property type="entry name" value="Rnp2-like"/>
    <property type="match status" value="1"/>
</dbReference>
<dbReference type="Proteomes" id="UP000597762">
    <property type="component" value="Unassembled WGS sequence"/>
</dbReference>
<dbReference type="OrthoDB" id="2262258at2759"/>
<dbReference type="AlphaFoldDB" id="A0A812BQ05"/>
<protein>
    <submittedName>
        <fullName evidence="3">Uncharacterized protein</fullName>
    </submittedName>
</protein>
<dbReference type="Pfam" id="PF01900">
    <property type="entry name" value="RNase_P_Rpp14"/>
    <property type="match status" value="1"/>
</dbReference>
<dbReference type="EMBL" id="CAHIKZ030000759">
    <property type="protein sequence ID" value="CAE1237280.1"/>
    <property type="molecule type" value="Genomic_DNA"/>
</dbReference>
<name>A0A812BQ05_ACAPH</name>
<gene>
    <name evidence="3" type="ORF">SPHA_20680</name>
</gene>
<evidence type="ECO:0000313" key="3">
    <source>
        <dbReference type="EMBL" id="CAE1237280.1"/>
    </source>
</evidence>
<reference evidence="3" key="1">
    <citation type="submission" date="2021-01" db="EMBL/GenBank/DDBJ databases">
        <authorList>
            <person name="Li R."/>
            <person name="Bekaert M."/>
        </authorList>
    </citation>
    <scope>NUCLEOTIDE SEQUENCE</scope>
    <source>
        <strain evidence="3">Farmed</strain>
    </source>
</reference>
<dbReference type="GO" id="GO:0030681">
    <property type="term" value="C:multimeric ribonuclease P complex"/>
    <property type="evidence" value="ECO:0007669"/>
    <property type="project" value="TreeGrafter"/>
</dbReference>
<comment type="caution">
    <text evidence="3">The sequence shown here is derived from an EMBL/GenBank/DDBJ whole genome shotgun (WGS) entry which is preliminary data.</text>
</comment>